<dbReference type="AlphaFoldDB" id="A0A7K3TI13"/>
<accession>A0A7K3TI13</accession>
<sequence length="200" mass="22217">MGKAKTILVYCNYFRIFIAFLLLKGSKFEEKAFKDIEAYCRYDFSSGYSFFKFGKILLEEKSIRNVLLNRLHRNPIRYLLFRILFKPLDSLYINTPPENIGGGLSFQHGFSTIVAAKKIGENCRIFQQCTIGFSIEPPVIDDNVIICAGAIVIGNVHCHSNSVIGAGSVVTKDVEADSVVAGVPAHWLRQSDSSRNGASA</sequence>
<evidence type="ECO:0008006" key="3">
    <source>
        <dbReference type="Google" id="ProtNLM"/>
    </source>
</evidence>
<protein>
    <recommendedName>
        <fullName evidence="3">Serine acetyltransferase</fullName>
    </recommendedName>
</protein>
<evidence type="ECO:0000313" key="1">
    <source>
        <dbReference type="EMBL" id="NEG78738.1"/>
    </source>
</evidence>
<name>A0A7K3TI13_9BIFI</name>
<comment type="caution">
    <text evidence="1">The sequence shown here is derived from an EMBL/GenBank/DDBJ whole genome shotgun (WGS) entry which is preliminary data.</text>
</comment>
<dbReference type="EMBL" id="WHZY01000009">
    <property type="protein sequence ID" value="NEG78738.1"/>
    <property type="molecule type" value="Genomic_DNA"/>
</dbReference>
<dbReference type="PANTHER" id="PTHR42811">
    <property type="entry name" value="SERINE ACETYLTRANSFERASE"/>
    <property type="match status" value="1"/>
</dbReference>
<keyword evidence="2" id="KW-1185">Reference proteome</keyword>
<dbReference type="Gene3D" id="2.160.10.10">
    <property type="entry name" value="Hexapeptide repeat proteins"/>
    <property type="match status" value="1"/>
</dbReference>
<dbReference type="SUPFAM" id="SSF51161">
    <property type="entry name" value="Trimeric LpxA-like enzymes"/>
    <property type="match status" value="1"/>
</dbReference>
<evidence type="ECO:0000313" key="2">
    <source>
        <dbReference type="Proteomes" id="UP000469763"/>
    </source>
</evidence>
<organism evidence="1 2">
    <name type="scientific">Bifidobacterium avesanii</name>
    <dbReference type="NCBI Taxonomy" id="1798157"/>
    <lineage>
        <taxon>Bacteria</taxon>
        <taxon>Bacillati</taxon>
        <taxon>Actinomycetota</taxon>
        <taxon>Actinomycetes</taxon>
        <taxon>Bifidobacteriales</taxon>
        <taxon>Bifidobacteriaceae</taxon>
        <taxon>Bifidobacterium</taxon>
    </lineage>
</organism>
<gene>
    <name evidence="1" type="ORF">GFD22_07115</name>
</gene>
<dbReference type="OrthoDB" id="9801456at2"/>
<dbReference type="RefSeq" id="WP_152351009.1">
    <property type="nucleotide sequence ID" value="NZ_WBSN01000020.1"/>
</dbReference>
<dbReference type="InterPro" id="IPR011004">
    <property type="entry name" value="Trimer_LpxA-like_sf"/>
</dbReference>
<dbReference type="Proteomes" id="UP000469763">
    <property type="component" value="Unassembled WGS sequence"/>
</dbReference>
<reference evidence="1 2" key="1">
    <citation type="submission" date="2019-10" db="EMBL/GenBank/DDBJ databases">
        <title>Bifidobacterium from non-human primates.</title>
        <authorList>
            <person name="Modesto M."/>
        </authorList>
    </citation>
    <scope>NUCLEOTIDE SEQUENCE [LARGE SCALE GENOMIC DNA]</scope>
    <source>
        <strain evidence="1 2">TREC</strain>
    </source>
</reference>
<proteinExistence type="predicted"/>